<evidence type="ECO:0000256" key="1">
    <source>
        <dbReference type="SAM" id="MobiDB-lite"/>
    </source>
</evidence>
<feature type="compositionally biased region" description="Polar residues" evidence="1">
    <location>
        <begin position="214"/>
        <end position="231"/>
    </location>
</feature>
<accession>A0A5E4NAS2</accession>
<dbReference type="EMBL" id="CABPRJ010001931">
    <property type="protein sequence ID" value="VVC41928.1"/>
    <property type="molecule type" value="Genomic_DNA"/>
</dbReference>
<proteinExistence type="predicted"/>
<keyword evidence="3" id="KW-1185">Reference proteome</keyword>
<feature type="compositionally biased region" description="Pro residues" evidence="1">
    <location>
        <begin position="275"/>
        <end position="285"/>
    </location>
</feature>
<reference evidence="2 3" key="1">
    <citation type="submission" date="2019-08" db="EMBL/GenBank/DDBJ databases">
        <authorList>
            <person name="Alioto T."/>
            <person name="Alioto T."/>
            <person name="Gomez Garrido J."/>
        </authorList>
    </citation>
    <scope>NUCLEOTIDE SEQUENCE [LARGE SCALE GENOMIC DNA]</scope>
</reference>
<feature type="compositionally biased region" description="Basic residues" evidence="1">
    <location>
        <begin position="74"/>
        <end position="90"/>
    </location>
</feature>
<dbReference type="AlphaFoldDB" id="A0A5E4NAS2"/>
<gene>
    <name evidence="2" type="ORF">CINCED_3A007956</name>
</gene>
<sequence length="413" mass="45464">MSFGAPYYKSADYQTQYPAYLRSVAPPPVIVDVRNELHPKPFRTRNGRKTIERSGKSSNTIADRSVVTDDHTTPKRKSVTRKKRSKRRSRVNTNAACDAETPCGDDVCALVPSIDNDDYDVEVSPVEIHAVDETSCDNDHAHVSCPPSPTPDISPPAVNVYSITSNIALPTTNIYSTSPNISLPAPNITPPTPIISPLTLNITSPATSIPSRLLTAENSPTYNDTPLSPSTVKREHKEFTITNTPSYPPPPPPPPPPQTPLINLPQSLQKSSYAPPVPLPPPSPPEDTHRISAGNDSDSQIGPLEMCKRTAKRFEMECRRRRRLSTINEKKTQAKSIAEQARDVAYIMAAKRSWSQDTNDRLKAQTAEDNLIARRGSEYAEMELLGLGKCGDGGCWMPNSSNRLKNKLLVHFK</sequence>
<evidence type="ECO:0000313" key="3">
    <source>
        <dbReference type="Proteomes" id="UP000325440"/>
    </source>
</evidence>
<name>A0A5E4NAS2_9HEMI</name>
<feature type="compositionally biased region" description="Pro residues" evidence="1">
    <location>
        <begin position="246"/>
        <end position="259"/>
    </location>
</feature>
<feature type="region of interest" description="Disordered" evidence="1">
    <location>
        <begin position="214"/>
        <end position="302"/>
    </location>
</feature>
<organism evidence="2 3">
    <name type="scientific">Cinara cedri</name>
    <dbReference type="NCBI Taxonomy" id="506608"/>
    <lineage>
        <taxon>Eukaryota</taxon>
        <taxon>Metazoa</taxon>
        <taxon>Ecdysozoa</taxon>
        <taxon>Arthropoda</taxon>
        <taxon>Hexapoda</taxon>
        <taxon>Insecta</taxon>
        <taxon>Pterygota</taxon>
        <taxon>Neoptera</taxon>
        <taxon>Paraneoptera</taxon>
        <taxon>Hemiptera</taxon>
        <taxon>Sternorrhyncha</taxon>
        <taxon>Aphidomorpha</taxon>
        <taxon>Aphidoidea</taxon>
        <taxon>Aphididae</taxon>
        <taxon>Lachninae</taxon>
        <taxon>Cinara</taxon>
    </lineage>
</organism>
<feature type="region of interest" description="Disordered" evidence="1">
    <location>
        <begin position="40"/>
        <end position="93"/>
    </location>
</feature>
<dbReference type="Proteomes" id="UP000325440">
    <property type="component" value="Unassembled WGS sequence"/>
</dbReference>
<dbReference type="OrthoDB" id="6609855at2759"/>
<feature type="compositionally biased region" description="Polar residues" evidence="1">
    <location>
        <begin position="260"/>
        <end position="272"/>
    </location>
</feature>
<evidence type="ECO:0000313" key="2">
    <source>
        <dbReference type="EMBL" id="VVC41928.1"/>
    </source>
</evidence>
<protein>
    <submittedName>
        <fullName evidence="2">Uncharacterized protein</fullName>
    </submittedName>
</protein>